<dbReference type="InterPro" id="IPR013763">
    <property type="entry name" value="Cyclin-like_dom"/>
</dbReference>
<evidence type="ECO:0000256" key="4">
    <source>
        <dbReference type="ARBA" id="ARBA00023306"/>
    </source>
</evidence>
<protein>
    <submittedName>
        <fullName evidence="9">B-type cyclin CLB2</fullName>
    </submittedName>
</protein>
<keyword evidence="4" id="KW-0131">Cell cycle</keyword>
<dbReference type="Proteomes" id="UP000189580">
    <property type="component" value="Chromosome a"/>
</dbReference>
<dbReference type="InterPro" id="IPR004367">
    <property type="entry name" value="Cyclin_C-dom"/>
</dbReference>
<dbReference type="AlphaFoldDB" id="A0A167CSP3"/>
<accession>A0A167CSP3</accession>
<gene>
    <name evidence="9" type="primary">CLB2</name>
    <name evidence="9" type="ORF">AWJ20_297</name>
</gene>
<dbReference type="GeneID" id="30034939"/>
<dbReference type="GO" id="GO:0016538">
    <property type="term" value="F:cyclin-dependent protein serine/threonine kinase regulator activity"/>
    <property type="evidence" value="ECO:0007669"/>
    <property type="project" value="UniProtKB-ARBA"/>
</dbReference>
<feature type="compositionally biased region" description="Low complexity" evidence="6">
    <location>
        <begin position="126"/>
        <end position="146"/>
    </location>
</feature>
<keyword evidence="2" id="KW-0132">Cell division</keyword>
<evidence type="ECO:0000313" key="9">
    <source>
        <dbReference type="EMBL" id="ANB12062.1"/>
    </source>
</evidence>
<dbReference type="PANTHER" id="PTHR10177">
    <property type="entry name" value="CYCLINS"/>
    <property type="match status" value="1"/>
</dbReference>
<dbReference type="KEGG" id="slb:AWJ20_297"/>
<dbReference type="Gene3D" id="1.10.472.10">
    <property type="entry name" value="Cyclin-like"/>
    <property type="match status" value="2"/>
</dbReference>
<evidence type="ECO:0000256" key="2">
    <source>
        <dbReference type="ARBA" id="ARBA00022618"/>
    </source>
</evidence>
<evidence type="ECO:0000256" key="1">
    <source>
        <dbReference type="ARBA" id="ARBA00006955"/>
    </source>
</evidence>
<sequence length="674" mass="72735">MSRQLRNRTRIGNENDENNNVGLVARARAKAVELDSNSNGINRLDKKPLGNLSANNNVNGNIAVGGVQDNVTRMTTRRRAALGDVSNVSKKTDPAAAGAATKGGLGIRAGSTVTNPTRASLLRSRNNGVTSNSSATAAGVASTTGNINTNGTARPGLTKTGADGGVATRTALRTTSWTSAGAGTGAGNHARHALNNGLNNSNIHSNGASNGASNAAAYRSASVGAASNTVANTASNAGEVDQITTKNIHLLDESSNSRASKRPKTSAMSGLVSSSSSSLSNDSTTNSSRLARNNTDTAASTSTSTSTGSSTNTLSSRNHSRPLAEIPLLEVPVPSRNSMARPSVLGKVAQTSTSRLSVASSASSSKQESETITSTHGTAEASSNSLVATTTTSPVQDWDDLDAEDFDDPLMVSEYVVEIFEFLYKSQYTYMPDADYVRNQTYFTWSMRDILVDWLGEVHTRFRLLPETLFLAVNIFDRYMSSVDVPGDEIQTIGITSMFIAAKYEEVFTPSVANFAYMVDNLAEEDILEAERGILRVLEFRNSYPNPMNFLRRISKADDYDINTRTIGKYLLEISLFEHRLLKYTPAEHSAAAMFLARRMLKRPSWDANMKHYSGGYDEESLKPILAIIVDYLVSAVTHEAFFRKYAHKRFLKASIIARTWAKENRLHYQLPSS</sequence>
<feature type="compositionally biased region" description="Polar residues" evidence="6">
    <location>
        <begin position="370"/>
        <end position="388"/>
    </location>
</feature>
<dbReference type="OrthoDB" id="5590282at2759"/>
<feature type="region of interest" description="Disordered" evidence="6">
    <location>
        <begin position="249"/>
        <end position="388"/>
    </location>
</feature>
<evidence type="ECO:0000259" key="7">
    <source>
        <dbReference type="SMART" id="SM00385"/>
    </source>
</evidence>
<name>A0A167CSP3_9ASCO</name>
<evidence type="ECO:0000313" key="10">
    <source>
        <dbReference type="Proteomes" id="UP000189580"/>
    </source>
</evidence>
<dbReference type="Pfam" id="PF00134">
    <property type="entry name" value="Cyclin_N"/>
    <property type="match status" value="1"/>
</dbReference>
<dbReference type="InterPro" id="IPR006671">
    <property type="entry name" value="Cyclin_N"/>
</dbReference>
<keyword evidence="10" id="KW-1185">Reference proteome</keyword>
<feature type="compositionally biased region" description="Polar residues" evidence="6">
    <location>
        <begin position="249"/>
        <end position="258"/>
    </location>
</feature>
<feature type="region of interest" description="Disordered" evidence="6">
    <location>
        <begin position="124"/>
        <end position="206"/>
    </location>
</feature>
<organism evidence="9 10">
    <name type="scientific">Sugiyamaella lignohabitans</name>
    <dbReference type="NCBI Taxonomy" id="796027"/>
    <lineage>
        <taxon>Eukaryota</taxon>
        <taxon>Fungi</taxon>
        <taxon>Dikarya</taxon>
        <taxon>Ascomycota</taxon>
        <taxon>Saccharomycotina</taxon>
        <taxon>Dipodascomycetes</taxon>
        <taxon>Dipodascales</taxon>
        <taxon>Trichomonascaceae</taxon>
        <taxon>Sugiyamaella</taxon>
    </lineage>
</organism>
<evidence type="ECO:0000259" key="8">
    <source>
        <dbReference type="SMART" id="SM01332"/>
    </source>
</evidence>
<feature type="compositionally biased region" description="Low complexity" evidence="6">
    <location>
        <begin position="266"/>
        <end position="316"/>
    </location>
</feature>
<proteinExistence type="inferred from homology"/>
<dbReference type="RefSeq" id="XP_018734539.1">
    <property type="nucleotide sequence ID" value="XM_018879952.1"/>
</dbReference>
<feature type="domain" description="Cyclin C-terminal" evidence="8">
    <location>
        <begin position="545"/>
        <end position="660"/>
    </location>
</feature>
<dbReference type="SMART" id="SM00385">
    <property type="entry name" value="CYCLIN"/>
    <property type="match status" value="2"/>
</dbReference>
<dbReference type="GO" id="GO:0044772">
    <property type="term" value="P:mitotic cell cycle phase transition"/>
    <property type="evidence" value="ECO:0007669"/>
    <property type="project" value="UniProtKB-ARBA"/>
</dbReference>
<feature type="domain" description="Cyclin-like" evidence="7">
    <location>
        <begin position="549"/>
        <end position="631"/>
    </location>
</feature>
<dbReference type="EMBL" id="CP014501">
    <property type="protein sequence ID" value="ANB12062.1"/>
    <property type="molecule type" value="Genomic_DNA"/>
</dbReference>
<dbReference type="InterPro" id="IPR036915">
    <property type="entry name" value="Cyclin-like_sf"/>
</dbReference>
<evidence type="ECO:0000256" key="3">
    <source>
        <dbReference type="ARBA" id="ARBA00023127"/>
    </source>
</evidence>
<evidence type="ECO:0000256" key="6">
    <source>
        <dbReference type="SAM" id="MobiDB-lite"/>
    </source>
</evidence>
<dbReference type="SMART" id="SM01332">
    <property type="entry name" value="Cyclin_C"/>
    <property type="match status" value="1"/>
</dbReference>
<dbReference type="SUPFAM" id="SSF47954">
    <property type="entry name" value="Cyclin-like"/>
    <property type="match status" value="2"/>
</dbReference>
<dbReference type="GO" id="GO:0051301">
    <property type="term" value="P:cell division"/>
    <property type="evidence" value="ECO:0007669"/>
    <property type="project" value="UniProtKB-KW"/>
</dbReference>
<dbReference type="Pfam" id="PF02984">
    <property type="entry name" value="Cyclin_C"/>
    <property type="match status" value="1"/>
</dbReference>
<feature type="domain" description="Cyclin-like" evidence="7">
    <location>
        <begin position="453"/>
        <end position="536"/>
    </location>
</feature>
<comment type="similarity">
    <text evidence="1">Belongs to the cyclin family. Cyclin AB subfamily.</text>
</comment>
<dbReference type="FunFam" id="1.10.472.10:FF:000005">
    <property type="entry name" value="G2/mitotic-specific cyclin B"/>
    <property type="match status" value="1"/>
</dbReference>
<evidence type="ECO:0000256" key="5">
    <source>
        <dbReference type="RuleBase" id="RU000383"/>
    </source>
</evidence>
<dbReference type="CDD" id="cd20512">
    <property type="entry name" value="CYCLIN_CLBs_yeast_rpt2"/>
    <property type="match status" value="1"/>
</dbReference>
<dbReference type="FunFam" id="1.10.472.10:FF:000001">
    <property type="entry name" value="G2/mitotic-specific cyclin"/>
    <property type="match status" value="1"/>
</dbReference>
<feature type="compositionally biased region" description="Low complexity" evidence="6">
    <location>
        <begin position="352"/>
        <end position="366"/>
    </location>
</feature>
<reference evidence="9 10" key="1">
    <citation type="submission" date="2016-02" db="EMBL/GenBank/DDBJ databases">
        <title>Complete genome sequence and transcriptome regulation of the pentose utilising yeast Sugiyamaella lignohabitans.</title>
        <authorList>
            <person name="Bellasio M."/>
            <person name="Peymann A."/>
            <person name="Valli M."/>
            <person name="Sipitzky M."/>
            <person name="Graf A."/>
            <person name="Sauer M."/>
            <person name="Marx H."/>
            <person name="Mattanovich D."/>
        </authorList>
    </citation>
    <scope>NUCLEOTIDE SEQUENCE [LARGE SCALE GENOMIC DNA]</scope>
    <source>
        <strain evidence="9 10">CBS 10342</strain>
    </source>
</reference>
<keyword evidence="3 5" id="KW-0195">Cyclin</keyword>
<feature type="compositionally biased region" description="Low complexity" evidence="6">
    <location>
        <begin position="194"/>
        <end position="206"/>
    </location>
</feature>
<dbReference type="InterPro" id="IPR039361">
    <property type="entry name" value="Cyclin"/>
</dbReference>
<dbReference type="InterPro" id="IPR048258">
    <property type="entry name" value="Cyclins_cyclin-box"/>
</dbReference>
<dbReference type="PROSITE" id="PS00292">
    <property type="entry name" value="CYCLINS"/>
    <property type="match status" value="1"/>
</dbReference>